<evidence type="ECO:0000313" key="8">
    <source>
        <dbReference type="Proteomes" id="UP000315995"/>
    </source>
</evidence>
<reference evidence="7 8" key="1">
    <citation type="submission" date="2019-06" db="EMBL/GenBank/DDBJ databases">
        <title>Persicimonas caeni gen. nov., sp. nov., a predatory bacterium isolated from solar saltern.</title>
        <authorList>
            <person name="Wang S."/>
        </authorList>
    </citation>
    <scope>NUCLEOTIDE SEQUENCE [LARGE SCALE GENOMIC DNA]</scope>
    <source>
        <strain evidence="7 8">YN101</strain>
    </source>
</reference>
<keyword evidence="3" id="KW-0346">Stress response</keyword>
<dbReference type="Gene3D" id="2.30.22.10">
    <property type="entry name" value="Head domain of nucleotide exchange factor GrpE"/>
    <property type="match status" value="1"/>
</dbReference>
<evidence type="ECO:0000313" key="7">
    <source>
        <dbReference type="EMBL" id="QDG53457.1"/>
    </source>
</evidence>
<dbReference type="GO" id="GO:0000774">
    <property type="term" value="F:adenyl-nucleotide exchange factor activity"/>
    <property type="evidence" value="ECO:0007669"/>
    <property type="project" value="InterPro"/>
</dbReference>
<dbReference type="Gene3D" id="3.90.20.20">
    <property type="match status" value="1"/>
</dbReference>
<keyword evidence="2 3" id="KW-0143">Chaperone</keyword>
<dbReference type="PANTHER" id="PTHR21237">
    <property type="entry name" value="GRPE PROTEIN"/>
    <property type="match status" value="1"/>
</dbReference>
<dbReference type="GO" id="GO:0006457">
    <property type="term" value="P:protein folding"/>
    <property type="evidence" value="ECO:0007669"/>
    <property type="project" value="InterPro"/>
</dbReference>
<dbReference type="SUPFAM" id="SSF51064">
    <property type="entry name" value="Head domain of nucleotide exchange factor GrpE"/>
    <property type="match status" value="1"/>
</dbReference>
<dbReference type="OrthoDB" id="9812586at2"/>
<dbReference type="GO" id="GO:0005737">
    <property type="term" value="C:cytoplasm"/>
    <property type="evidence" value="ECO:0007669"/>
    <property type="project" value="UniProtKB-SubCell"/>
</dbReference>
<comment type="function">
    <text evidence="3">Participates actively in the response to hyperosmotic and heat shock by preventing the aggregation of stress-denatured proteins, in association with DnaK and GrpE. It is the nucleotide exchange factor for DnaK and may function as a thermosensor. Unfolded proteins bind initially to DnaJ; upon interaction with the DnaJ-bound protein, DnaK hydrolyzes its bound ATP, resulting in the formation of a stable complex. GrpE releases ADP from DnaK; ATP binding to DnaK triggers the release of the substrate protein, thus completing the reaction cycle. Several rounds of ATP-dependent interactions between DnaJ, DnaK and GrpE are required for fully efficient folding.</text>
</comment>
<dbReference type="GO" id="GO:0051082">
    <property type="term" value="F:unfolded protein binding"/>
    <property type="evidence" value="ECO:0007669"/>
    <property type="project" value="TreeGrafter"/>
</dbReference>
<evidence type="ECO:0000256" key="5">
    <source>
        <dbReference type="SAM" id="Coils"/>
    </source>
</evidence>
<dbReference type="InterPro" id="IPR000740">
    <property type="entry name" value="GrpE"/>
</dbReference>
<dbReference type="EMBL" id="CP041186">
    <property type="protein sequence ID" value="QDG53457.1"/>
    <property type="molecule type" value="Genomic_DNA"/>
</dbReference>
<keyword evidence="5" id="KW-0175">Coiled coil</keyword>
<comment type="subunit">
    <text evidence="3">Homodimer.</text>
</comment>
<dbReference type="GO" id="GO:0042803">
    <property type="term" value="F:protein homodimerization activity"/>
    <property type="evidence" value="ECO:0007669"/>
    <property type="project" value="InterPro"/>
</dbReference>
<evidence type="ECO:0000256" key="6">
    <source>
        <dbReference type="SAM" id="MobiDB-lite"/>
    </source>
</evidence>
<dbReference type="AlphaFoldDB" id="A0A4Y6PZM0"/>
<feature type="compositionally biased region" description="Basic and acidic residues" evidence="6">
    <location>
        <begin position="104"/>
        <end position="118"/>
    </location>
</feature>
<organism evidence="7 8">
    <name type="scientific">Persicimonas caeni</name>
    <dbReference type="NCBI Taxonomy" id="2292766"/>
    <lineage>
        <taxon>Bacteria</taxon>
        <taxon>Deltaproteobacteria</taxon>
        <taxon>Bradymonadales</taxon>
        <taxon>Bradymonadaceae</taxon>
        <taxon>Persicimonas</taxon>
    </lineage>
</organism>
<evidence type="ECO:0000256" key="4">
    <source>
        <dbReference type="RuleBase" id="RU004478"/>
    </source>
</evidence>
<dbReference type="InterPro" id="IPR013805">
    <property type="entry name" value="GrpE_CC"/>
</dbReference>
<name>A0A4Y6PZM0_PERCE</name>
<dbReference type="GO" id="GO:0051087">
    <property type="term" value="F:protein-folding chaperone binding"/>
    <property type="evidence" value="ECO:0007669"/>
    <property type="project" value="InterPro"/>
</dbReference>
<evidence type="ECO:0000256" key="3">
    <source>
        <dbReference type="HAMAP-Rule" id="MF_01151"/>
    </source>
</evidence>
<dbReference type="InterPro" id="IPR009012">
    <property type="entry name" value="GrpE_head"/>
</dbReference>
<accession>A0A5B8YBL4</accession>
<sequence>MVFPYDKRPRGSGSRYVPLDVARQIAQQRDELLAEVQKLRRQNNRLESAVEAADSKQAALSRRVAEAEREARELRAELAEQADLAEQPREHQPEEQQDAQGEQTSHEERAEVHQETPAEHLVARLSQRIEELEADLDRVRERTQRTVDNARRDERVRILAGLGAVLDSIERGLDIGADTAWRRGLEAIRSQLMAFFRAEGATLLGEPGERMNPKIHEAIQTVDADGVDKGHIVEVERHGLQLEDGTLVRPAKVVVAR</sequence>
<dbReference type="PANTHER" id="PTHR21237:SF23">
    <property type="entry name" value="GRPE PROTEIN HOMOLOG, MITOCHONDRIAL"/>
    <property type="match status" value="1"/>
</dbReference>
<evidence type="ECO:0000256" key="1">
    <source>
        <dbReference type="ARBA" id="ARBA00009054"/>
    </source>
</evidence>
<comment type="similarity">
    <text evidence="1 3 4">Belongs to the GrpE family.</text>
</comment>
<comment type="subcellular location">
    <subcellularLocation>
        <location evidence="3">Cytoplasm</location>
    </subcellularLocation>
</comment>
<dbReference type="RefSeq" id="WP_141199913.1">
    <property type="nucleotide sequence ID" value="NZ_CP041186.1"/>
</dbReference>
<protein>
    <recommendedName>
        <fullName evidence="3">Protein GrpE</fullName>
    </recommendedName>
    <alternativeName>
        <fullName evidence="3">HSP-70 cofactor</fullName>
    </alternativeName>
</protein>
<dbReference type="HAMAP" id="MF_01151">
    <property type="entry name" value="GrpE"/>
    <property type="match status" value="1"/>
</dbReference>
<proteinExistence type="inferred from homology"/>
<dbReference type="PRINTS" id="PR00773">
    <property type="entry name" value="GRPEPROTEIN"/>
</dbReference>
<gene>
    <name evidence="3 7" type="primary">grpE</name>
    <name evidence="7" type="ORF">FIV42_22740</name>
</gene>
<feature type="coiled-coil region" evidence="5">
    <location>
        <begin position="122"/>
        <end position="149"/>
    </location>
</feature>
<keyword evidence="3" id="KW-0963">Cytoplasm</keyword>
<feature type="region of interest" description="Disordered" evidence="6">
    <location>
        <begin position="83"/>
        <end position="118"/>
    </location>
</feature>
<evidence type="ECO:0000256" key="2">
    <source>
        <dbReference type="ARBA" id="ARBA00023186"/>
    </source>
</evidence>
<accession>A0A4Y6PZM0</accession>
<dbReference type="Pfam" id="PF01025">
    <property type="entry name" value="GrpE"/>
    <property type="match status" value="1"/>
</dbReference>
<keyword evidence="8" id="KW-1185">Reference proteome</keyword>
<dbReference type="Proteomes" id="UP000315995">
    <property type="component" value="Chromosome"/>
</dbReference>